<evidence type="ECO:0000313" key="3">
    <source>
        <dbReference type="Proteomes" id="UP000831775"/>
    </source>
</evidence>
<dbReference type="EMBL" id="CP095043">
    <property type="protein sequence ID" value="UOQ59545.1"/>
    <property type="molecule type" value="Genomic_DNA"/>
</dbReference>
<dbReference type="PANTHER" id="PTHR43355:SF2">
    <property type="entry name" value="FLAVIN REDUCTASE (NADPH)"/>
    <property type="match status" value="1"/>
</dbReference>
<dbReference type="SUPFAM" id="SSF51735">
    <property type="entry name" value="NAD(P)-binding Rossmann-fold domains"/>
    <property type="match status" value="1"/>
</dbReference>
<sequence length="214" mass="22235">MARITVFGGTGYAGGHIVREAASRGHEVTAVSRSVPAEQVDGVTYVAADVQDPAALSGVVEGADVVIGALAPRGPLEGKFEAIVADLAEAARVAGARFGIVGGAGSLLVAPEGPAFVDTPEFSDDYKPEARTMVTILGELRASDESLDWFMVSPAGDFGPWVEGEHTGTFRLGGDVILTDEDGKSAISGADFAQAFVDEIEQPAHRRARFTVAY</sequence>
<keyword evidence="3" id="KW-1185">Reference proteome</keyword>
<reference evidence="2 3" key="1">
    <citation type="submission" date="2022-04" db="EMBL/GenBank/DDBJ databases">
        <title>Leucobacter sp. isolated from rhizosphere of onion.</title>
        <authorList>
            <person name="Won M."/>
            <person name="Lee C.-M."/>
            <person name="Woen H.-Y."/>
            <person name="Kwon S.-W."/>
        </authorList>
    </citation>
    <scope>NUCLEOTIDE SEQUENCE [LARGE SCALE GENOMIC DNA]</scope>
    <source>
        <strain evidence="2 3">H25R-14</strain>
    </source>
</reference>
<dbReference type="Proteomes" id="UP000831775">
    <property type="component" value="Chromosome"/>
</dbReference>
<feature type="domain" description="NAD(P)-binding" evidence="1">
    <location>
        <begin position="8"/>
        <end position="203"/>
    </location>
</feature>
<dbReference type="RefSeq" id="WP_244684602.1">
    <property type="nucleotide sequence ID" value="NZ_CP095043.1"/>
</dbReference>
<proteinExistence type="predicted"/>
<dbReference type="InterPro" id="IPR016040">
    <property type="entry name" value="NAD(P)-bd_dom"/>
</dbReference>
<dbReference type="Gene3D" id="3.40.50.720">
    <property type="entry name" value="NAD(P)-binding Rossmann-like Domain"/>
    <property type="match status" value="1"/>
</dbReference>
<evidence type="ECO:0000259" key="1">
    <source>
        <dbReference type="Pfam" id="PF13460"/>
    </source>
</evidence>
<accession>A0ABY4FTE3</accession>
<name>A0ABY4FTE3_9MICO</name>
<dbReference type="PANTHER" id="PTHR43355">
    <property type="entry name" value="FLAVIN REDUCTASE (NADPH)"/>
    <property type="match status" value="1"/>
</dbReference>
<gene>
    <name evidence="2" type="ORF">MUN76_10835</name>
</gene>
<dbReference type="Pfam" id="PF13460">
    <property type="entry name" value="NAD_binding_10"/>
    <property type="match status" value="1"/>
</dbReference>
<protein>
    <submittedName>
        <fullName evidence="2">NAD(P)H-binding protein</fullName>
    </submittedName>
</protein>
<dbReference type="InterPro" id="IPR036291">
    <property type="entry name" value="NAD(P)-bd_dom_sf"/>
</dbReference>
<dbReference type="InterPro" id="IPR051606">
    <property type="entry name" value="Polyketide_Oxido-like"/>
</dbReference>
<evidence type="ECO:0000313" key="2">
    <source>
        <dbReference type="EMBL" id="UOQ59545.1"/>
    </source>
</evidence>
<organism evidence="2 3">
    <name type="scientific">Leucobacter rhizosphaerae</name>
    <dbReference type="NCBI Taxonomy" id="2932245"/>
    <lineage>
        <taxon>Bacteria</taxon>
        <taxon>Bacillati</taxon>
        <taxon>Actinomycetota</taxon>
        <taxon>Actinomycetes</taxon>
        <taxon>Micrococcales</taxon>
        <taxon>Microbacteriaceae</taxon>
        <taxon>Leucobacter</taxon>
    </lineage>
</organism>